<dbReference type="PANTHER" id="PTHR21650">
    <property type="entry name" value="MEMBRALIN/KINETOCHORE PROTEIN NUF2"/>
    <property type="match status" value="1"/>
</dbReference>
<evidence type="ECO:0000313" key="15">
    <source>
        <dbReference type="EMBL" id="GAC75743.1"/>
    </source>
</evidence>
<evidence type="ECO:0000256" key="7">
    <source>
        <dbReference type="ARBA" id="ARBA00022838"/>
    </source>
</evidence>
<dbReference type="GO" id="GO:0051315">
    <property type="term" value="P:attachment of mitotic spindle microtubules to kinetochore"/>
    <property type="evidence" value="ECO:0007669"/>
    <property type="project" value="TreeGrafter"/>
</dbReference>
<dbReference type="InterPro" id="IPR005549">
    <property type="entry name" value="Kinetochore_Nuf2_N"/>
</dbReference>
<dbReference type="AlphaFoldDB" id="M9MEZ8"/>
<keyword evidence="11" id="KW-0137">Centromere</keyword>
<gene>
    <name evidence="15" type="ORF">PANT_18c00042</name>
</gene>
<organism evidence="15 16">
    <name type="scientific">Pseudozyma antarctica (strain T-34)</name>
    <name type="common">Yeast</name>
    <name type="synonym">Candida antarctica</name>
    <dbReference type="NCBI Taxonomy" id="1151754"/>
    <lineage>
        <taxon>Eukaryota</taxon>
        <taxon>Fungi</taxon>
        <taxon>Dikarya</taxon>
        <taxon>Basidiomycota</taxon>
        <taxon>Ustilaginomycotina</taxon>
        <taxon>Ustilaginomycetes</taxon>
        <taxon>Ustilaginales</taxon>
        <taxon>Ustilaginaceae</taxon>
        <taxon>Moesziomyces</taxon>
    </lineage>
</organism>
<keyword evidence="7" id="KW-0995">Kinetochore</keyword>
<dbReference type="GO" id="GO:0045132">
    <property type="term" value="P:meiotic chromosome segregation"/>
    <property type="evidence" value="ECO:0007669"/>
    <property type="project" value="TreeGrafter"/>
</dbReference>
<evidence type="ECO:0000256" key="12">
    <source>
        <dbReference type="SAM" id="Coils"/>
    </source>
</evidence>
<feature type="coiled-coil region" evidence="12">
    <location>
        <begin position="218"/>
        <end position="308"/>
    </location>
</feature>
<evidence type="ECO:0000256" key="2">
    <source>
        <dbReference type="ARBA" id="ARBA00004629"/>
    </source>
</evidence>
<dbReference type="GO" id="GO:0044877">
    <property type="term" value="F:protein-containing complex binding"/>
    <property type="evidence" value="ECO:0007669"/>
    <property type="project" value="TreeGrafter"/>
</dbReference>
<reference evidence="16" key="1">
    <citation type="journal article" date="2013" name="Genome Announc.">
        <title>Genome sequence of the basidiomycetous yeast Pseudozyma antarctica T-34, a producer of the glycolipid biosurfactants mannosylerythritol lipids.</title>
        <authorList>
            <person name="Morita T."/>
            <person name="Koike H."/>
            <person name="Koyama Y."/>
            <person name="Hagiwara H."/>
            <person name="Ito E."/>
            <person name="Fukuoka T."/>
            <person name="Imura T."/>
            <person name="Machida M."/>
            <person name="Kitamoto D."/>
        </authorList>
    </citation>
    <scope>NUCLEOTIDE SEQUENCE [LARGE SCALE GENOMIC DNA]</scope>
    <source>
        <strain evidence="16">T-34</strain>
    </source>
</reference>
<feature type="coiled-coil region" evidence="12">
    <location>
        <begin position="410"/>
        <end position="504"/>
    </location>
</feature>
<comment type="similarity">
    <text evidence="3">Belongs to the NUF2 family.</text>
</comment>
<comment type="subcellular location">
    <subcellularLocation>
        <location evidence="2">Chromosome</location>
        <location evidence="2">Centromere</location>
        <location evidence="2">Kinetochore</location>
    </subcellularLocation>
    <subcellularLocation>
        <location evidence="1">Nucleus</location>
    </subcellularLocation>
</comment>
<evidence type="ECO:0000256" key="4">
    <source>
        <dbReference type="ARBA" id="ARBA00022454"/>
    </source>
</evidence>
<dbReference type="GO" id="GO:0031262">
    <property type="term" value="C:Ndc80 complex"/>
    <property type="evidence" value="ECO:0007669"/>
    <property type="project" value="InterPro"/>
</dbReference>
<accession>M9MEZ8</accession>
<keyword evidence="5" id="KW-0132">Cell division</keyword>
<feature type="region of interest" description="Disordered" evidence="13">
    <location>
        <begin position="1"/>
        <end position="54"/>
    </location>
</feature>
<evidence type="ECO:0000256" key="6">
    <source>
        <dbReference type="ARBA" id="ARBA00022776"/>
    </source>
</evidence>
<keyword evidence="9" id="KW-0539">Nucleus</keyword>
<keyword evidence="4" id="KW-0158">Chromosome</keyword>
<keyword evidence="10" id="KW-0131">Cell cycle</keyword>
<dbReference type="Pfam" id="PF03800">
    <property type="entry name" value="Nuf2"/>
    <property type="match status" value="1"/>
</dbReference>
<feature type="domain" description="Kinetochore protein Nuf2 N-terminal" evidence="14">
    <location>
        <begin position="90"/>
        <end position="223"/>
    </location>
</feature>
<keyword evidence="8 12" id="KW-0175">Coiled coil</keyword>
<dbReference type="GO" id="GO:0005634">
    <property type="term" value="C:nucleus"/>
    <property type="evidence" value="ECO:0007669"/>
    <property type="project" value="UniProtKB-SubCell"/>
</dbReference>
<feature type="compositionally biased region" description="Low complexity" evidence="13">
    <location>
        <begin position="1"/>
        <end position="26"/>
    </location>
</feature>
<keyword evidence="6" id="KW-0498">Mitosis</keyword>
<dbReference type="OrthoDB" id="8194677at2759"/>
<evidence type="ECO:0000256" key="1">
    <source>
        <dbReference type="ARBA" id="ARBA00004123"/>
    </source>
</evidence>
<dbReference type="GO" id="GO:0051301">
    <property type="term" value="P:cell division"/>
    <property type="evidence" value="ECO:0007669"/>
    <property type="project" value="UniProtKB-KW"/>
</dbReference>
<dbReference type="FunFam" id="1.10.418.60:FF:000006">
    <property type="entry name" value="Related to Myosin-like protein NUF2"/>
    <property type="match status" value="1"/>
</dbReference>
<dbReference type="GO" id="GO:0051383">
    <property type="term" value="P:kinetochore organization"/>
    <property type="evidence" value="ECO:0007669"/>
    <property type="project" value="TreeGrafter"/>
</dbReference>
<dbReference type="GO" id="GO:0007052">
    <property type="term" value="P:mitotic spindle organization"/>
    <property type="evidence" value="ECO:0007669"/>
    <property type="project" value="TreeGrafter"/>
</dbReference>
<evidence type="ECO:0000313" key="16">
    <source>
        <dbReference type="Proteomes" id="UP000011976"/>
    </source>
</evidence>
<evidence type="ECO:0000256" key="8">
    <source>
        <dbReference type="ARBA" id="ARBA00023054"/>
    </source>
</evidence>
<dbReference type="Proteomes" id="UP000011976">
    <property type="component" value="Unassembled WGS sequence"/>
</dbReference>
<dbReference type="EMBL" id="DF196784">
    <property type="protein sequence ID" value="GAC75743.1"/>
    <property type="molecule type" value="Genomic_DNA"/>
</dbReference>
<dbReference type="Gene3D" id="1.10.418.60">
    <property type="entry name" value="Ncd80 complex, Nuf2 subunit"/>
    <property type="match status" value="1"/>
</dbReference>
<dbReference type="STRING" id="1151754.M9MEZ8"/>
<evidence type="ECO:0000256" key="3">
    <source>
        <dbReference type="ARBA" id="ARBA00005498"/>
    </source>
</evidence>
<sequence>MAPAPSRSAESQRQAAAPSRSAEPQRTTPPLPSILVNRPAARLSPSPSSTPELCIPSPAMTSAVNPTYPMSSARVPPDAVKGNRDGNYSSFPVVKIDELLGVLSEMGLSISPEDLQKPQGHVAHRVFVAFLECLSGTTTEMMDGRRHEALASAEYSELYEDGLQMLMFFREVKDMMNAATLYDFTLQDLTRPNPKRFRRQMSALVNFYRFRSDRIVEFEELVTGSEDLENKRNEIEDDIDRQRSELARFKAERELDEPKVKELQRVNAEITDELLAARNQQKETMEELEELKKRKDTLAIKHAELAQDKFQIYEKITYLEARVVSSPSKMKNSVRELAEQLDKDTLSLQETVKKVEEFKRNLETLDTLSNDLDACMNAMHEVNLEMVKGKEEVQNQADLQALSQGITNQLASLKHSLEMTEYEMKRLEDKQNRNRKNLMDITDKHTKRMDNLQAEFEHAKQERNRKNATADAKNIESEKIEAKMAELEEAYEAYQKKMVRQKDAIETAVRLYISTLTNSLQLERFPA</sequence>
<name>M9MEZ8_PSEA3</name>
<evidence type="ECO:0000256" key="13">
    <source>
        <dbReference type="SAM" id="MobiDB-lite"/>
    </source>
</evidence>
<dbReference type="InterPro" id="IPR038275">
    <property type="entry name" value="Nuf2_N_sf"/>
</dbReference>
<proteinExistence type="inferred from homology"/>
<evidence type="ECO:0000256" key="10">
    <source>
        <dbReference type="ARBA" id="ARBA00023306"/>
    </source>
</evidence>
<evidence type="ECO:0000256" key="9">
    <source>
        <dbReference type="ARBA" id="ARBA00023242"/>
    </source>
</evidence>
<evidence type="ECO:0000259" key="14">
    <source>
        <dbReference type="Pfam" id="PF03800"/>
    </source>
</evidence>
<protein>
    <submittedName>
        <fullName evidence="15">Centromere-associated protein NUF2</fullName>
    </submittedName>
</protein>
<evidence type="ECO:0000256" key="5">
    <source>
        <dbReference type="ARBA" id="ARBA00022618"/>
    </source>
</evidence>
<dbReference type="PANTHER" id="PTHR21650:SF2">
    <property type="entry name" value="KINETOCHORE PROTEIN NUF2"/>
    <property type="match status" value="1"/>
</dbReference>
<evidence type="ECO:0000256" key="11">
    <source>
        <dbReference type="ARBA" id="ARBA00023328"/>
    </source>
</evidence>